<dbReference type="InterPro" id="IPR011257">
    <property type="entry name" value="DNA_glycosylase"/>
</dbReference>
<dbReference type="SUPFAM" id="SSF48150">
    <property type="entry name" value="DNA-glycosylase"/>
    <property type="match status" value="1"/>
</dbReference>
<evidence type="ECO:0000313" key="6">
    <source>
        <dbReference type="EMBL" id="KAJ7084384.1"/>
    </source>
</evidence>
<dbReference type="GO" id="GO:0006307">
    <property type="term" value="P:DNA alkylation repair"/>
    <property type="evidence" value="ECO:0007669"/>
    <property type="project" value="TreeGrafter"/>
</dbReference>
<evidence type="ECO:0000256" key="2">
    <source>
        <dbReference type="ARBA" id="ARBA00022763"/>
    </source>
</evidence>
<feature type="compositionally biased region" description="Polar residues" evidence="4">
    <location>
        <begin position="306"/>
        <end position="316"/>
    </location>
</feature>
<dbReference type="GO" id="GO:0032993">
    <property type="term" value="C:protein-DNA complex"/>
    <property type="evidence" value="ECO:0007669"/>
    <property type="project" value="TreeGrafter"/>
</dbReference>
<evidence type="ECO:0000256" key="3">
    <source>
        <dbReference type="ARBA" id="ARBA00023204"/>
    </source>
</evidence>
<protein>
    <submittedName>
        <fullName evidence="6">DNA glycosylase</fullName>
    </submittedName>
</protein>
<dbReference type="PANTHER" id="PTHR43003">
    <property type="entry name" value="DNA-3-METHYLADENINE GLYCOSYLASE"/>
    <property type="match status" value="1"/>
</dbReference>
<dbReference type="PANTHER" id="PTHR43003:SF5">
    <property type="entry name" value="DNA-3-METHYLADENINE GLYCOSYLASE"/>
    <property type="match status" value="1"/>
</dbReference>
<comment type="similarity">
    <text evidence="1">Belongs to the alkylbase DNA glycosidase AlkA family.</text>
</comment>
<dbReference type="GO" id="GO:0005634">
    <property type="term" value="C:nucleus"/>
    <property type="evidence" value="ECO:0007669"/>
    <property type="project" value="TreeGrafter"/>
</dbReference>
<dbReference type="GO" id="GO:0043916">
    <property type="term" value="F:DNA-7-methylguanine glycosylase activity"/>
    <property type="evidence" value="ECO:0007669"/>
    <property type="project" value="TreeGrafter"/>
</dbReference>
<proteinExistence type="inferred from homology"/>
<dbReference type="Gene3D" id="1.10.340.30">
    <property type="entry name" value="Hypothetical protein, domain 2"/>
    <property type="match status" value="1"/>
</dbReference>
<dbReference type="EMBL" id="JARJCN010000038">
    <property type="protein sequence ID" value="KAJ7084384.1"/>
    <property type="molecule type" value="Genomic_DNA"/>
</dbReference>
<keyword evidence="7" id="KW-1185">Reference proteome</keyword>
<name>A0AAD6U397_9AGAR</name>
<dbReference type="Pfam" id="PF00730">
    <property type="entry name" value="HhH-GPD"/>
    <property type="match status" value="1"/>
</dbReference>
<accession>A0AAD6U397</accession>
<feature type="domain" description="HhH-GPD" evidence="5">
    <location>
        <begin position="129"/>
        <end position="308"/>
    </location>
</feature>
<dbReference type="Proteomes" id="UP001222325">
    <property type="component" value="Unassembled WGS sequence"/>
</dbReference>
<dbReference type="Gene3D" id="1.10.1670.40">
    <property type="match status" value="2"/>
</dbReference>
<dbReference type="GO" id="GO:0008725">
    <property type="term" value="F:DNA-3-methyladenine glycosylase activity"/>
    <property type="evidence" value="ECO:0007669"/>
    <property type="project" value="TreeGrafter"/>
</dbReference>
<keyword evidence="2" id="KW-0227">DNA damage</keyword>
<dbReference type="InterPro" id="IPR051912">
    <property type="entry name" value="Alkylbase_DNA_Glycosylase/TA"/>
</dbReference>
<dbReference type="InterPro" id="IPR003265">
    <property type="entry name" value="HhH-GPD_domain"/>
</dbReference>
<feature type="region of interest" description="Disordered" evidence="4">
    <location>
        <begin position="279"/>
        <end position="329"/>
    </location>
</feature>
<dbReference type="FunFam" id="1.10.340.30:FF:000004">
    <property type="entry name" value="DNA-3-methyladenine glycosylase II"/>
    <property type="match status" value="1"/>
</dbReference>
<feature type="region of interest" description="Disordered" evidence="4">
    <location>
        <begin position="19"/>
        <end position="56"/>
    </location>
</feature>
<comment type="caution">
    <text evidence="6">The sequence shown here is derived from an EMBL/GenBank/DDBJ whole genome shotgun (WGS) entry which is preliminary data.</text>
</comment>
<gene>
    <name evidence="6" type="ORF">B0H15DRAFT_848935</name>
</gene>
<dbReference type="GO" id="GO:0032131">
    <property type="term" value="F:alkylated DNA binding"/>
    <property type="evidence" value="ECO:0007669"/>
    <property type="project" value="TreeGrafter"/>
</dbReference>
<dbReference type="AlphaFoldDB" id="A0AAD6U397"/>
<evidence type="ECO:0000259" key="5">
    <source>
        <dbReference type="SMART" id="SM00478"/>
    </source>
</evidence>
<dbReference type="SMART" id="SM00478">
    <property type="entry name" value="ENDO3c"/>
    <property type="match status" value="1"/>
</dbReference>
<evidence type="ECO:0000256" key="1">
    <source>
        <dbReference type="ARBA" id="ARBA00010817"/>
    </source>
</evidence>
<dbReference type="CDD" id="cd00056">
    <property type="entry name" value="ENDO3c"/>
    <property type="match status" value="1"/>
</dbReference>
<dbReference type="GO" id="GO:0006285">
    <property type="term" value="P:base-excision repair, AP site formation"/>
    <property type="evidence" value="ECO:0007669"/>
    <property type="project" value="TreeGrafter"/>
</dbReference>
<reference evidence="6" key="1">
    <citation type="submission" date="2023-03" db="EMBL/GenBank/DDBJ databases">
        <title>Massive genome expansion in bonnet fungi (Mycena s.s.) driven by repeated elements and novel gene families across ecological guilds.</title>
        <authorList>
            <consortium name="Lawrence Berkeley National Laboratory"/>
            <person name="Harder C.B."/>
            <person name="Miyauchi S."/>
            <person name="Viragh M."/>
            <person name="Kuo A."/>
            <person name="Thoen E."/>
            <person name="Andreopoulos B."/>
            <person name="Lu D."/>
            <person name="Skrede I."/>
            <person name="Drula E."/>
            <person name="Henrissat B."/>
            <person name="Morin E."/>
            <person name="Kohler A."/>
            <person name="Barry K."/>
            <person name="LaButti K."/>
            <person name="Morin E."/>
            <person name="Salamov A."/>
            <person name="Lipzen A."/>
            <person name="Mereny Z."/>
            <person name="Hegedus B."/>
            <person name="Baldrian P."/>
            <person name="Stursova M."/>
            <person name="Weitz H."/>
            <person name="Taylor A."/>
            <person name="Grigoriev I.V."/>
            <person name="Nagy L.G."/>
            <person name="Martin F."/>
            <person name="Kauserud H."/>
        </authorList>
    </citation>
    <scope>NUCLEOTIDE SEQUENCE</scope>
    <source>
        <strain evidence="6">CBHHK173m</strain>
    </source>
</reference>
<evidence type="ECO:0000256" key="4">
    <source>
        <dbReference type="SAM" id="MobiDB-lite"/>
    </source>
</evidence>
<organism evidence="6 7">
    <name type="scientific">Mycena belliarum</name>
    <dbReference type="NCBI Taxonomy" id="1033014"/>
    <lineage>
        <taxon>Eukaryota</taxon>
        <taxon>Fungi</taxon>
        <taxon>Dikarya</taxon>
        <taxon>Basidiomycota</taxon>
        <taxon>Agaricomycotina</taxon>
        <taxon>Agaricomycetes</taxon>
        <taxon>Agaricomycetidae</taxon>
        <taxon>Agaricales</taxon>
        <taxon>Marasmiineae</taxon>
        <taxon>Mycenaceae</taxon>
        <taxon>Mycena</taxon>
    </lineage>
</organism>
<evidence type="ECO:0000313" key="7">
    <source>
        <dbReference type="Proteomes" id="UP001222325"/>
    </source>
</evidence>
<keyword evidence="3" id="KW-0234">DNA repair</keyword>
<sequence>MLVRTTRTAGILLLNMPATRSSTRSATASPLKRKLEPTDAAAPKTPKKAKPTAKATLPAAAALPPVTAGTPEPDFVPADVLLCFSFDEAKKHLIQADSRFEDLFARRECTPYQQLEQLHPFRALASSILAQQISTLAARSIKHRFIRLYDASIPEKHSDYVPDDSGPFFPTPQQVAQTDIPTLRSAGLSERKAEYVLDLAARFTDGRLSTKKLIESNDEELAEMLLEVRGIGRWTVDMFAIFSLRRPDILPVGDLGVQRGVIRWVLSLHSPSYSITVSPEKNVASPLKKKTKKAKDEEDDILPVFGQSSDADGQSPQTPPPANDVTAVVPLPPTFTPSIKRILAKDPEPKSIAALPEGLTVTELKNRLVGKKKVKGALLSPTHMEQLTETWRPYRSLGVYYMWALADVDASILE</sequence>
<feature type="compositionally biased region" description="Low complexity" evidence="4">
    <location>
        <begin position="19"/>
        <end position="29"/>
    </location>
</feature>